<evidence type="ECO:0000313" key="4">
    <source>
        <dbReference type="Proteomes" id="UP000074850"/>
    </source>
</evidence>
<name>A0A0M9FIA1_STRSU</name>
<dbReference type="EMBL" id="FIHM01000029">
    <property type="protein sequence ID" value="CYV37785.1"/>
    <property type="molecule type" value="Genomic_DNA"/>
</dbReference>
<evidence type="ECO:0000256" key="1">
    <source>
        <dbReference type="SAM" id="Phobius"/>
    </source>
</evidence>
<evidence type="ECO:0000313" key="3">
    <source>
        <dbReference type="EMBL" id="QPO27100.1"/>
    </source>
</evidence>
<evidence type="ECO:0000313" key="5">
    <source>
        <dbReference type="Proteomes" id="UP000594569"/>
    </source>
</evidence>
<keyword evidence="1" id="KW-1133">Transmembrane helix</keyword>
<reference evidence="3 5" key="2">
    <citation type="submission" date="2020-12" db="EMBL/GenBank/DDBJ databases">
        <title>Nonconservative transfer and diversity of a new family of integrative and conjugative elements associated with antibiotic resistance in zoonotic pathogen Streptococcus suis.</title>
        <authorList>
            <person name="Huang J."/>
        </authorList>
    </citation>
    <scope>NUCLEOTIDE SEQUENCE [LARGE SCALE GENOMIC DNA]</scope>
    <source>
        <strain evidence="3 5">YZDH1</strain>
    </source>
</reference>
<dbReference type="AlphaFoldDB" id="A0A0M9FIA1"/>
<feature type="transmembrane region" description="Helical" evidence="1">
    <location>
        <begin position="12"/>
        <end position="30"/>
    </location>
</feature>
<organism evidence="2 4">
    <name type="scientific">Streptococcus suis</name>
    <dbReference type="NCBI Taxonomy" id="1307"/>
    <lineage>
        <taxon>Bacteria</taxon>
        <taxon>Bacillati</taxon>
        <taxon>Bacillota</taxon>
        <taxon>Bacilli</taxon>
        <taxon>Lactobacillales</taxon>
        <taxon>Streptococcaceae</taxon>
        <taxon>Streptococcus</taxon>
    </lineage>
</organism>
<dbReference type="PATRIC" id="fig|1307.472.peg.1920"/>
<dbReference type="EMBL" id="CP065430">
    <property type="protein sequence ID" value="QPO27100.1"/>
    <property type="molecule type" value="Genomic_DNA"/>
</dbReference>
<keyword evidence="1" id="KW-0812">Transmembrane</keyword>
<evidence type="ECO:0000313" key="2">
    <source>
        <dbReference type="EMBL" id="CYV37785.1"/>
    </source>
</evidence>
<dbReference type="Pfam" id="PF13268">
    <property type="entry name" value="DUF4059"/>
    <property type="match status" value="1"/>
</dbReference>
<dbReference type="InterPro" id="IPR025134">
    <property type="entry name" value="DUF4059"/>
</dbReference>
<dbReference type="Proteomes" id="UP000594569">
    <property type="component" value="Chromosome"/>
</dbReference>
<dbReference type="RefSeq" id="WP_029174430.1">
    <property type="nucleotide sequence ID" value="NZ_CEFC01000087.1"/>
</dbReference>
<sequence>MLQNILSFYLQGLLIASLLIITSSLVWFIWRATKGVDKTLQERQDFLFDFLFDLLMINVMTIPIAAFGVVGILLMFKA</sequence>
<gene>
    <name evidence="2" type="ORF">ERS132426_01372</name>
    <name evidence="3" type="ORF">I5V48_02870</name>
</gene>
<protein>
    <submittedName>
        <fullName evidence="3">DUF4059 family protein</fullName>
    </submittedName>
    <submittedName>
        <fullName evidence="2">Membrane protein</fullName>
    </submittedName>
</protein>
<accession>A0A0M9FIA1</accession>
<keyword evidence="1" id="KW-0472">Membrane</keyword>
<reference evidence="2 4" key="1">
    <citation type="submission" date="2016-02" db="EMBL/GenBank/DDBJ databases">
        <authorList>
            <consortium name="Pathogen Informatics"/>
        </authorList>
    </citation>
    <scope>NUCLEOTIDE SEQUENCE [LARGE SCALE GENOMIC DNA]</scope>
    <source>
        <strain evidence="2 4">LSS64</strain>
    </source>
</reference>
<proteinExistence type="predicted"/>
<feature type="transmembrane region" description="Helical" evidence="1">
    <location>
        <begin position="50"/>
        <end position="76"/>
    </location>
</feature>
<dbReference type="Proteomes" id="UP000074850">
    <property type="component" value="Unassembled WGS sequence"/>
</dbReference>